<proteinExistence type="inferred from homology"/>
<evidence type="ECO:0000256" key="4">
    <source>
        <dbReference type="ARBA" id="ARBA00023163"/>
    </source>
</evidence>
<dbReference type="SUPFAM" id="SSF46785">
    <property type="entry name" value="Winged helix' DNA-binding domain"/>
    <property type="match status" value="1"/>
</dbReference>
<gene>
    <name evidence="6" type="ORF">IF202_08955</name>
</gene>
<dbReference type="Gene3D" id="3.40.190.10">
    <property type="entry name" value="Periplasmic binding protein-like II"/>
    <property type="match status" value="2"/>
</dbReference>
<dbReference type="InterPro" id="IPR036390">
    <property type="entry name" value="WH_DNA-bd_sf"/>
</dbReference>
<dbReference type="SUPFAM" id="SSF53850">
    <property type="entry name" value="Periplasmic binding protein-like II"/>
    <property type="match status" value="1"/>
</dbReference>
<dbReference type="PRINTS" id="PR00039">
    <property type="entry name" value="HTHLYSR"/>
</dbReference>
<keyword evidence="4" id="KW-0804">Transcription</keyword>
<comment type="similarity">
    <text evidence="1">Belongs to the LysR transcriptional regulatory family.</text>
</comment>
<keyword evidence="7" id="KW-1185">Reference proteome</keyword>
<evidence type="ECO:0000256" key="1">
    <source>
        <dbReference type="ARBA" id="ARBA00009437"/>
    </source>
</evidence>
<evidence type="ECO:0000259" key="5">
    <source>
        <dbReference type="PROSITE" id="PS50931"/>
    </source>
</evidence>
<sequence>MKPTQLPPLGTLIAFEAAAEYGSFASAAKKLFVTPAAISQKIQVLEQHLGVVLFDRSKMGVKLTHVGENYLVFVQKGLEKLRLGQQQIKQFSNPDVLTITTLPSVATKWLMPHVLQWMDLNPGLEIRIEASHKKVDFNQSASDICICFGDQDYLGFIQERLFTDSVSLVISPTLLESVEHSDDEKAYLQSILKLPMIHVDWGDHNDNLPDWNDWLDAVDLNITAPNGGPHFNLSSMAIEAALQSRGLLLGQKMLINTELKSGQLVKLYDINLPLKQSYFIAYPKRTLNNPNAVAFINWLKSR</sequence>
<accession>A0ABR8P1K7</accession>
<dbReference type="InterPro" id="IPR036388">
    <property type="entry name" value="WH-like_DNA-bd_sf"/>
</dbReference>
<dbReference type="CDD" id="cd08432">
    <property type="entry name" value="PBP2_GcdR_TrpI_HvrB_AmpR_like"/>
    <property type="match status" value="1"/>
</dbReference>
<dbReference type="InterPro" id="IPR058163">
    <property type="entry name" value="LysR-type_TF_proteobact-type"/>
</dbReference>
<dbReference type="InterPro" id="IPR000847">
    <property type="entry name" value="LysR_HTH_N"/>
</dbReference>
<protein>
    <submittedName>
        <fullName evidence="6">LysR family transcriptional regulator</fullName>
    </submittedName>
</protein>
<evidence type="ECO:0000256" key="2">
    <source>
        <dbReference type="ARBA" id="ARBA00023015"/>
    </source>
</evidence>
<keyword evidence="3" id="KW-0238">DNA-binding</keyword>
<dbReference type="Proteomes" id="UP000604161">
    <property type="component" value="Unassembled WGS sequence"/>
</dbReference>
<comment type="caution">
    <text evidence="6">The sequence shown here is derived from an EMBL/GenBank/DDBJ whole genome shotgun (WGS) entry which is preliminary data.</text>
</comment>
<dbReference type="RefSeq" id="WP_191594524.1">
    <property type="nucleotide sequence ID" value="NZ_JACYFC010000002.1"/>
</dbReference>
<dbReference type="Pfam" id="PF03466">
    <property type="entry name" value="LysR_substrate"/>
    <property type="match status" value="1"/>
</dbReference>
<dbReference type="PROSITE" id="PS50931">
    <property type="entry name" value="HTH_LYSR"/>
    <property type="match status" value="1"/>
</dbReference>
<dbReference type="EMBL" id="JACYFC010000002">
    <property type="protein sequence ID" value="MBD5771182.1"/>
    <property type="molecule type" value="Genomic_DNA"/>
</dbReference>
<organism evidence="6 7">
    <name type="scientific">Marinomonas colpomeniae</name>
    <dbReference type="NCBI Taxonomy" id="2774408"/>
    <lineage>
        <taxon>Bacteria</taxon>
        <taxon>Pseudomonadati</taxon>
        <taxon>Pseudomonadota</taxon>
        <taxon>Gammaproteobacteria</taxon>
        <taxon>Oceanospirillales</taxon>
        <taxon>Oceanospirillaceae</taxon>
        <taxon>Marinomonas</taxon>
    </lineage>
</organism>
<feature type="domain" description="HTH lysR-type" evidence="5">
    <location>
        <begin position="7"/>
        <end position="64"/>
    </location>
</feature>
<dbReference type="InterPro" id="IPR005119">
    <property type="entry name" value="LysR_subst-bd"/>
</dbReference>
<dbReference type="Pfam" id="PF00126">
    <property type="entry name" value="HTH_1"/>
    <property type="match status" value="1"/>
</dbReference>
<evidence type="ECO:0000256" key="3">
    <source>
        <dbReference type="ARBA" id="ARBA00023125"/>
    </source>
</evidence>
<dbReference type="PANTHER" id="PTHR30537:SF74">
    <property type="entry name" value="HTH-TYPE TRANSCRIPTIONAL REGULATOR TRPI"/>
    <property type="match status" value="1"/>
</dbReference>
<evidence type="ECO:0000313" key="6">
    <source>
        <dbReference type="EMBL" id="MBD5771182.1"/>
    </source>
</evidence>
<keyword evidence="2" id="KW-0805">Transcription regulation</keyword>
<dbReference type="PANTHER" id="PTHR30537">
    <property type="entry name" value="HTH-TYPE TRANSCRIPTIONAL REGULATOR"/>
    <property type="match status" value="1"/>
</dbReference>
<evidence type="ECO:0000313" key="7">
    <source>
        <dbReference type="Proteomes" id="UP000604161"/>
    </source>
</evidence>
<name>A0ABR8P1K7_9GAMM</name>
<reference evidence="6 7" key="1">
    <citation type="submission" date="2020-09" db="EMBL/GenBank/DDBJ databases">
        <title>Marinomonas sp. nov., isolated from the cysticercosis algae of Qingdao, China.</title>
        <authorList>
            <person name="Sun X."/>
        </authorList>
    </citation>
    <scope>NUCLEOTIDE SEQUENCE [LARGE SCALE GENOMIC DNA]</scope>
    <source>
        <strain evidence="6 7">SM2066</strain>
    </source>
</reference>
<dbReference type="Gene3D" id="1.10.10.10">
    <property type="entry name" value="Winged helix-like DNA-binding domain superfamily/Winged helix DNA-binding domain"/>
    <property type="match status" value="1"/>
</dbReference>